<comment type="subcellular location">
    <subcellularLocation>
        <location evidence="1">Cell membrane</location>
        <topology evidence="1">Multi-pass membrane protein</topology>
    </subcellularLocation>
</comment>
<sequence>MRCEQMEYTTGSVRLKRHLRTADATEINVEEAHPHTYRYAGFWMRFWAFIVDLLIVAGLNGVLVSTWVPLIADGDSRWGFFATVFLLPSVLYAIVFFLYFALMTRYFQQTLGKMIFGIRVISTNGANLTWSQLFFREGVGRFLQHAPLLGNLNGLAYLVVACTPKKQGIHDLFAETYVVHIDETS</sequence>
<reference evidence="8 9" key="1">
    <citation type="submission" date="2019-03" db="EMBL/GenBank/DDBJ databases">
        <authorList>
            <person name="Liu G."/>
        </authorList>
    </citation>
    <scope>NUCLEOTIDE SEQUENCE [LARGE SCALE GENOMIC DNA]</scope>
    <source>
        <strain evidence="8 9">DSM 19099</strain>
    </source>
</reference>
<dbReference type="InterPro" id="IPR010432">
    <property type="entry name" value="RDD"/>
</dbReference>
<organism evidence="8 9">
    <name type="scientific">Shouchella lehensis</name>
    <dbReference type="NCBI Taxonomy" id="300825"/>
    <lineage>
        <taxon>Bacteria</taxon>
        <taxon>Bacillati</taxon>
        <taxon>Bacillota</taxon>
        <taxon>Bacilli</taxon>
        <taxon>Bacillales</taxon>
        <taxon>Bacillaceae</taxon>
        <taxon>Shouchella</taxon>
    </lineage>
</organism>
<evidence type="ECO:0000256" key="1">
    <source>
        <dbReference type="ARBA" id="ARBA00004651"/>
    </source>
</evidence>
<protein>
    <submittedName>
        <fullName evidence="8">RDD family protein</fullName>
    </submittedName>
</protein>
<keyword evidence="2" id="KW-1003">Cell membrane</keyword>
<proteinExistence type="predicted"/>
<accession>A0A4Y7WR74</accession>
<dbReference type="PANTHER" id="PTHR36115:SF9">
    <property type="entry name" value="LMO1584 PROTEIN"/>
    <property type="match status" value="1"/>
</dbReference>
<evidence type="ECO:0000256" key="5">
    <source>
        <dbReference type="ARBA" id="ARBA00023136"/>
    </source>
</evidence>
<gene>
    <name evidence="8" type="ORF">E2L03_04240</name>
</gene>
<name>A0A4Y7WR74_9BACI</name>
<keyword evidence="4 6" id="KW-1133">Transmembrane helix</keyword>
<dbReference type="AlphaFoldDB" id="A0A4Y7WR74"/>
<feature type="domain" description="RDD" evidence="7">
    <location>
        <begin position="39"/>
        <end position="174"/>
    </location>
</feature>
<evidence type="ECO:0000256" key="4">
    <source>
        <dbReference type="ARBA" id="ARBA00022989"/>
    </source>
</evidence>
<dbReference type="PANTHER" id="PTHR36115">
    <property type="entry name" value="PROLINE-RICH ANTIGEN HOMOLOG-RELATED"/>
    <property type="match status" value="1"/>
</dbReference>
<keyword evidence="3 6" id="KW-0812">Transmembrane</keyword>
<feature type="transmembrane region" description="Helical" evidence="6">
    <location>
        <begin position="78"/>
        <end position="102"/>
    </location>
</feature>
<evidence type="ECO:0000256" key="6">
    <source>
        <dbReference type="SAM" id="Phobius"/>
    </source>
</evidence>
<evidence type="ECO:0000256" key="2">
    <source>
        <dbReference type="ARBA" id="ARBA00022475"/>
    </source>
</evidence>
<dbReference type="Proteomes" id="UP000298210">
    <property type="component" value="Unassembled WGS sequence"/>
</dbReference>
<evidence type="ECO:0000313" key="9">
    <source>
        <dbReference type="Proteomes" id="UP000298210"/>
    </source>
</evidence>
<evidence type="ECO:0000313" key="8">
    <source>
        <dbReference type="EMBL" id="TES51139.1"/>
    </source>
</evidence>
<feature type="transmembrane region" description="Helical" evidence="6">
    <location>
        <begin position="46"/>
        <end position="72"/>
    </location>
</feature>
<evidence type="ECO:0000256" key="3">
    <source>
        <dbReference type="ARBA" id="ARBA00022692"/>
    </source>
</evidence>
<dbReference type="GO" id="GO:0005886">
    <property type="term" value="C:plasma membrane"/>
    <property type="evidence" value="ECO:0007669"/>
    <property type="project" value="UniProtKB-SubCell"/>
</dbReference>
<evidence type="ECO:0000259" key="7">
    <source>
        <dbReference type="Pfam" id="PF06271"/>
    </source>
</evidence>
<dbReference type="Pfam" id="PF06271">
    <property type="entry name" value="RDD"/>
    <property type="match status" value="1"/>
</dbReference>
<comment type="caution">
    <text evidence="8">The sequence shown here is derived from an EMBL/GenBank/DDBJ whole genome shotgun (WGS) entry which is preliminary data.</text>
</comment>
<dbReference type="EMBL" id="SNUX01000001">
    <property type="protein sequence ID" value="TES51139.1"/>
    <property type="molecule type" value="Genomic_DNA"/>
</dbReference>
<dbReference type="InterPro" id="IPR051791">
    <property type="entry name" value="Pra-immunoreactive"/>
</dbReference>
<keyword evidence="5 6" id="KW-0472">Membrane</keyword>